<name>A0AAW7YAU3_9GAMM</name>
<dbReference type="EMBL" id="JAUOPU010000027">
    <property type="protein sequence ID" value="MDO6544619.1"/>
    <property type="molecule type" value="Genomic_DNA"/>
</dbReference>
<dbReference type="Proteomes" id="UP000215999">
    <property type="component" value="Unassembled WGS sequence"/>
</dbReference>
<dbReference type="AlphaFoldDB" id="A0AAW7YAU3"/>
<proteinExistence type="predicted"/>
<dbReference type="EMBL" id="NOIF01000066">
    <property type="protein sequence ID" value="OZS43746.1"/>
    <property type="molecule type" value="Genomic_DNA"/>
</dbReference>
<keyword evidence="1" id="KW-1133">Transmembrane helix</keyword>
<dbReference type="InterPro" id="IPR014318">
    <property type="entry name" value="Phageshock_PspG"/>
</dbReference>
<evidence type="ECO:0000313" key="2">
    <source>
        <dbReference type="EMBL" id="MDO6544619.1"/>
    </source>
</evidence>
<evidence type="ECO:0000313" key="5">
    <source>
        <dbReference type="Proteomes" id="UP001170624"/>
    </source>
</evidence>
<evidence type="ECO:0000256" key="1">
    <source>
        <dbReference type="SAM" id="Phobius"/>
    </source>
</evidence>
<feature type="transmembrane region" description="Helical" evidence="1">
    <location>
        <begin position="32"/>
        <end position="61"/>
    </location>
</feature>
<evidence type="ECO:0000313" key="4">
    <source>
        <dbReference type="Proteomes" id="UP000215999"/>
    </source>
</evidence>
<reference evidence="2" key="3">
    <citation type="submission" date="2023-07" db="EMBL/GenBank/DDBJ databases">
        <title>Genome content predicts the carbon catabolic preferences of heterotrophic bacteria.</title>
        <authorList>
            <person name="Gralka M."/>
        </authorList>
    </citation>
    <scope>NUCLEOTIDE SEQUENCE</scope>
    <source>
        <strain evidence="2">G2M05</strain>
    </source>
</reference>
<comment type="caution">
    <text evidence="2">The sequence shown here is derived from an EMBL/GenBank/DDBJ whole genome shotgun (WGS) entry which is preliminary data.</text>
</comment>
<sequence length="78" mass="8972">MVEILFLFTFAMVLIFTGISMLGMFLAVAAGFAVMAVIGMLGVMFKLLPWLIVIALGVWFYREHKADKLHRSRMNYRR</sequence>
<reference evidence="3" key="2">
    <citation type="submission" date="2017-07" db="EMBL/GenBank/DDBJ databases">
        <authorList>
            <person name="Gomez-Gil B."/>
            <person name="Enciso-Ibarra K."/>
        </authorList>
    </citation>
    <scope>NUCLEOTIDE SEQUENCE</scope>
    <source>
        <strain evidence="3">CAIM 1827</strain>
    </source>
</reference>
<reference evidence="3 4" key="1">
    <citation type="journal article" date="2016" name="Antonie Van Leeuwenhoek">
        <title>Photobacterium sanguinicancri sp. nov. isolated from marine animals.</title>
        <authorList>
            <person name="Gomez-Gil B."/>
            <person name="Roque A."/>
            <person name="Rotllant G."/>
            <person name="Romalde J.L."/>
            <person name="Doce A."/>
            <person name="Eggermont M."/>
            <person name="Defoirdt T."/>
        </authorList>
    </citation>
    <scope>NUCLEOTIDE SEQUENCE [LARGE SCALE GENOMIC DNA]</scope>
    <source>
        <strain evidence="3 4">CAIM 1827</strain>
    </source>
</reference>
<keyword evidence="4" id="KW-1185">Reference proteome</keyword>
<dbReference type="Pfam" id="PF09583">
    <property type="entry name" value="Phageshock_PspG"/>
    <property type="match status" value="1"/>
</dbReference>
<dbReference type="Proteomes" id="UP001170624">
    <property type="component" value="Unassembled WGS sequence"/>
</dbReference>
<dbReference type="NCBIfam" id="TIGR02975">
    <property type="entry name" value="phageshock_pspG"/>
    <property type="match status" value="1"/>
</dbReference>
<keyword evidence="1" id="KW-0812">Transmembrane</keyword>
<keyword evidence="1" id="KW-0472">Membrane</keyword>
<organism evidence="2 5">
    <name type="scientific">Photobacterium sanguinicancri</name>
    <dbReference type="NCBI Taxonomy" id="875932"/>
    <lineage>
        <taxon>Bacteria</taxon>
        <taxon>Pseudomonadati</taxon>
        <taxon>Pseudomonadota</taxon>
        <taxon>Gammaproteobacteria</taxon>
        <taxon>Vibrionales</taxon>
        <taxon>Vibrionaceae</taxon>
        <taxon>Photobacterium</taxon>
    </lineage>
</organism>
<evidence type="ECO:0000313" key="3">
    <source>
        <dbReference type="EMBL" id="OZS43746.1"/>
    </source>
</evidence>
<protein>
    <submittedName>
        <fullName evidence="2">Envelope stress response protein PspG</fullName>
    </submittedName>
</protein>
<feature type="transmembrane region" description="Helical" evidence="1">
    <location>
        <begin position="5"/>
        <end position="26"/>
    </location>
</feature>
<gene>
    <name evidence="2" type="primary">pspG</name>
    <name evidence="3" type="ORF">ASV53_11720</name>
    <name evidence="2" type="ORF">Q4568_18940</name>
</gene>
<dbReference type="RefSeq" id="WP_062691677.1">
    <property type="nucleotide sequence ID" value="NZ_AP024850.1"/>
</dbReference>
<accession>A0AAW7YAU3</accession>